<protein>
    <submittedName>
        <fullName evidence="1">DUF1697 domain-containing protein</fullName>
    </submittedName>
</protein>
<gene>
    <name evidence="1" type="ORF">FNU79_12660</name>
</gene>
<dbReference type="Pfam" id="PF08002">
    <property type="entry name" value="DUF1697"/>
    <property type="match status" value="1"/>
</dbReference>
<name>A0A553USH8_9DEIO</name>
<dbReference type="PANTHER" id="PTHR36439">
    <property type="entry name" value="BLL4334 PROTEIN"/>
    <property type="match status" value="1"/>
</dbReference>
<sequence length="175" mass="18904">MPTIALLRGVNVGGNRKVPMAALKAVAQSLGLTKVQTYIQSGNLVFEGETNRADLEAALEREFGFSVAVTLRSAEQWQVVIARNPYPEQAEADSSKVHVSSLDAIPQEAGLTALRAVAIGTEEWTDEWTHDGLHLYLHTPGGLSQSKLNADKLKVGATTRNWRTVLKLGELVTGT</sequence>
<dbReference type="AlphaFoldDB" id="A0A553USH8"/>
<keyword evidence="2" id="KW-1185">Reference proteome</keyword>
<dbReference type="PIRSF" id="PIRSF008502">
    <property type="entry name" value="UCP008502"/>
    <property type="match status" value="1"/>
</dbReference>
<dbReference type="RefSeq" id="WP_143721182.1">
    <property type="nucleotide sequence ID" value="NZ_VKDB01000014.1"/>
</dbReference>
<organism evidence="1 2">
    <name type="scientific">Deinococcus detaillensis</name>
    <dbReference type="NCBI Taxonomy" id="2592048"/>
    <lineage>
        <taxon>Bacteria</taxon>
        <taxon>Thermotogati</taxon>
        <taxon>Deinococcota</taxon>
        <taxon>Deinococci</taxon>
        <taxon>Deinococcales</taxon>
        <taxon>Deinococcaceae</taxon>
        <taxon>Deinococcus</taxon>
    </lineage>
</organism>
<dbReference type="EMBL" id="VKDB01000014">
    <property type="protein sequence ID" value="TSA83169.1"/>
    <property type="molecule type" value="Genomic_DNA"/>
</dbReference>
<accession>A0A553USH8</accession>
<comment type="caution">
    <text evidence="1">The sequence shown here is derived from an EMBL/GenBank/DDBJ whole genome shotgun (WGS) entry which is preliminary data.</text>
</comment>
<dbReference type="InterPro" id="IPR012545">
    <property type="entry name" value="DUF1697"/>
</dbReference>
<dbReference type="SUPFAM" id="SSF160379">
    <property type="entry name" value="SP0830-like"/>
    <property type="match status" value="1"/>
</dbReference>
<evidence type="ECO:0000313" key="1">
    <source>
        <dbReference type="EMBL" id="TSA83169.1"/>
    </source>
</evidence>
<dbReference type="Gene3D" id="3.30.70.1280">
    <property type="entry name" value="SP0830-like domains"/>
    <property type="match status" value="1"/>
</dbReference>
<dbReference type="OrthoDB" id="9806494at2"/>
<evidence type="ECO:0000313" key="2">
    <source>
        <dbReference type="Proteomes" id="UP000316092"/>
    </source>
</evidence>
<proteinExistence type="predicted"/>
<dbReference type="PANTHER" id="PTHR36439:SF1">
    <property type="entry name" value="DUF1697 DOMAIN-CONTAINING PROTEIN"/>
    <property type="match status" value="1"/>
</dbReference>
<dbReference type="Proteomes" id="UP000316092">
    <property type="component" value="Unassembled WGS sequence"/>
</dbReference>
<reference evidence="1 2" key="1">
    <citation type="submission" date="2019-07" db="EMBL/GenBank/DDBJ databases">
        <title>Deinococcus detaillus sp. nov., isolated from humus soil in Antarctica.</title>
        <authorList>
            <person name="Zhang K."/>
        </authorList>
    </citation>
    <scope>NUCLEOTIDE SEQUENCE [LARGE SCALE GENOMIC DNA]</scope>
    <source>
        <strain evidence="1 2">H1</strain>
    </source>
</reference>